<keyword evidence="5" id="KW-0822">Tryptophan biosynthesis</keyword>
<dbReference type="NCBIfam" id="TIGR00564">
    <property type="entry name" value="trpE_most"/>
    <property type="match status" value="1"/>
</dbReference>
<dbReference type="InterPro" id="IPR006805">
    <property type="entry name" value="Anth_synth_I_N"/>
</dbReference>
<sequence>MVKTPTLSLSLDDALAHLLPTSSSTPKGNCLPVHATLPGDVLTPVLAYLRLTDGAKSGESFLMESVVRGETTGRWSYVGAKPRKVLRTGANEALKGDPLKHIETELEEYKFIEVQGAPPLTGGMIGYVGYDCVQYFEPKTARELTDPIGMPESVFLLADTLVAFDHLFQKVQVVSHVVLPSNTPSSSAKDVIAASYAEAQSKINEIVKTLTSDSALPLPDQPKIVRPPKDAESNVGKVGYEGFVTSLKKNIVQGDIIQAVPSQRLRRETALHPFNVYRHLRSLNPSPYMFYVDCGDDLRLVGASPECLCKVEKNVVTNHAIAGTVHRGKNPEEDEVLAAGLLASLKDRAEHVMLVDLARNDVNRVCQPATVKVDSLMQVEKFSHVMHLTSQVSGKLRDGLTRFDAFRSIFPAGTVSGAPKIRAIELVADLERERRGAYAGAVGHFDFASDSMDTCIAIRTMTFKDGVAYLQAGGGIVFDSVEEDEYVETINKLGANVKCLEQAELYYASLEDEE</sequence>
<reference evidence="10 11" key="1">
    <citation type="submission" date="2016-07" db="EMBL/GenBank/DDBJ databases">
        <title>Pervasive Adenine N6-methylation of Active Genes in Fungi.</title>
        <authorList>
            <consortium name="DOE Joint Genome Institute"/>
            <person name="Mondo S.J."/>
            <person name="Dannebaum R.O."/>
            <person name="Kuo R.C."/>
            <person name="Labutti K."/>
            <person name="Haridas S."/>
            <person name="Kuo A."/>
            <person name="Salamov A."/>
            <person name="Ahrendt S.R."/>
            <person name="Lipzen A."/>
            <person name="Sullivan W."/>
            <person name="Andreopoulos W.B."/>
            <person name="Clum A."/>
            <person name="Lindquist E."/>
            <person name="Daum C."/>
            <person name="Ramamoorthy G.K."/>
            <person name="Gryganskyi A."/>
            <person name="Culley D."/>
            <person name="Magnuson J.K."/>
            <person name="James T.Y."/>
            <person name="O'Malley M.A."/>
            <person name="Stajich J.E."/>
            <person name="Spatafora J.W."/>
            <person name="Visel A."/>
            <person name="Grigoriev I.V."/>
        </authorList>
    </citation>
    <scope>NUCLEOTIDE SEQUENCE [LARGE SCALE GENOMIC DNA]</scope>
    <source>
        <strain evidence="10 11">62-1032</strain>
    </source>
</reference>
<evidence type="ECO:0000256" key="6">
    <source>
        <dbReference type="ARBA" id="ARBA00023141"/>
    </source>
</evidence>
<keyword evidence="6" id="KW-0057">Aromatic amino acid biosynthesis</keyword>
<evidence type="ECO:0000313" key="11">
    <source>
        <dbReference type="Proteomes" id="UP000193467"/>
    </source>
</evidence>
<dbReference type="EC" id="4.1.3.27" evidence="3"/>
<dbReference type="Pfam" id="PF04715">
    <property type="entry name" value="Anth_synt_I_N"/>
    <property type="match status" value="1"/>
</dbReference>
<dbReference type="InParanoid" id="A0A1Y2F3G6"/>
<evidence type="ECO:0000256" key="3">
    <source>
        <dbReference type="ARBA" id="ARBA00012266"/>
    </source>
</evidence>
<dbReference type="InterPro" id="IPR005801">
    <property type="entry name" value="ADC_synthase"/>
</dbReference>
<dbReference type="GO" id="GO:0004049">
    <property type="term" value="F:anthranilate synthase activity"/>
    <property type="evidence" value="ECO:0007669"/>
    <property type="project" value="UniProtKB-EC"/>
</dbReference>
<evidence type="ECO:0000256" key="7">
    <source>
        <dbReference type="ARBA" id="ARBA00023239"/>
    </source>
</evidence>
<evidence type="ECO:0000256" key="1">
    <source>
        <dbReference type="ARBA" id="ARBA00004873"/>
    </source>
</evidence>
<dbReference type="InterPro" id="IPR019999">
    <property type="entry name" value="Anth_synth_I-like"/>
</dbReference>
<comment type="pathway">
    <text evidence="1">Amino-acid biosynthesis; L-tryptophan biosynthesis; L-tryptophan from chorismate: step 1/5.</text>
</comment>
<proteinExistence type="inferred from homology"/>
<dbReference type="EMBL" id="MCGR01000029">
    <property type="protein sequence ID" value="ORY78458.1"/>
    <property type="molecule type" value="Genomic_DNA"/>
</dbReference>
<dbReference type="OrthoDB" id="1865897at2759"/>
<dbReference type="Gene3D" id="3.60.120.10">
    <property type="entry name" value="Anthranilate synthase"/>
    <property type="match status" value="1"/>
</dbReference>
<accession>A0A1Y2F3G6</accession>
<evidence type="ECO:0000259" key="8">
    <source>
        <dbReference type="Pfam" id="PF00425"/>
    </source>
</evidence>
<evidence type="ECO:0000256" key="2">
    <source>
        <dbReference type="ARBA" id="ARBA00009562"/>
    </source>
</evidence>
<evidence type="ECO:0000256" key="5">
    <source>
        <dbReference type="ARBA" id="ARBA00022822"/>
    </source>
</evidence>
<dbReference type="InterPro" id="IPR015890">
    <property type="entry name" value="Chorismate_C"/>
</dbReference>
<dbReference type="PRINTS" id="PR00095">
    <property type="entry name" value="ANTSNTHASEI"/>
</dbReference>
<dbReference type="AlphaFoldDB" id="A0A1Y2F3G6"/>
<evidence type="ECO:0000256" key="4">
    <source>
        <dbReference type="ARBA" id="ARBA00022605"/>
    </source>
</evidence>
<dbReference type="SUPFAM" id="SSF56322">
    <property type="entry name" value="ADC synthase"/>
    <property type="match status" value="1"/>
</dbReference>
<dbReference type="GO" id="GO:0000162">
    <property type="term" value="P:L-tryptophan biosynthetic process"/>
    <property type="evidence" value="ECO:0007669"/>
    <property type="project" value="UniProtKB-UniPathway"/>
</dbReference>
<evidence type="ECO:0000313" key="10">
    <source>
        <dbReference type="EMBL" id="ORY78458.1"/>
    </source>
</evidence>
<keyword evidence="11" id="KW-1185">Reference proteome</keyword>
<keyword evidence="7" id="KW-0456">Lyase</keyword>
<dbReference type="STRING" id="106004.A0A1Y2F3G6"/>
<name>A0A1Y2F3G6_9BASI</name>
<dbReference type="UniPathway" id="UPA00035">
    <property type="reaction ID" value="UER00040"/>
</dbReference>
<feature type="domain" description="Anthranilate synthase component I N-terminal" evidence="9">
    <location>
        <begin position="40"/>
        <end position="172"/>
    </location>
</feature>
<dbReference type="Proteomes" id="UP000193467">
    <property type="component" value="Unassembled WGS sequence"/>
</dbReference>
<dbReference type="PANTHER" id="PTHR11236:SF9">
    <property type="entry name" value="ANTHRANILATE SYNTHASE COMPONENT 1"/>
    <property type="match status" value="1"/>
</dbReference>
<feature type="domain" description="Chorismate-utilising enzyme C-terminal" evidence="8">
    <location>
        <begin position="239"/>
        <end position="492"/>
    </location>
</feature>
<keyword evidence="4" id="KW-0028">Amino-acid biosynthesis</keyword>
<dbReference type="FunCoup" id="A0A1Y2F3G6">
    <property type="interactions" value="129"/>
</dbReference>
<comment type="similarity">
    <text evidence="2">Belongs to the anthranilate synthase component I family.</text>
</comment>
<organism evidence="10 11">
    <name type="scientific">Leucosporidium creatinivorum</name>
    <dbReference type="NCBI Taxonomy" id="106004"/>
    <lineage>
        <taxon>Eukaryota</taxon>
        <taxon>Fungi</taxon>
        <taxon>Dikarya</taxon>
        <taxon>Basidiomycota</taxon>
        <taxon>Pucciniomycotina</taxon>
        <taxon>Microbotryomycetes</taxon>
        <taxon>Leucosporidiales</taxon>
        <taxon>Leucosporidium</taxon>
    </lineage>
</organism>
<evidence type="ECO:0000259" key="9">
    <source>
        <dbReference type="Pfam" id="PF04715"/>
    </source>
</evidence>
<dbReference type="PANTHER" id="PTHR11236">
    <property type="entry name" value="AMINOBENZOATE/ANTHRANILATE SYNTHASE"/>
    <property type="match status" value="1"/>
</dbReference>
<protein>
    <recommendedName>
        <fullName evidence="3">anthranilate synthase</fullName>
        <ecNumber evidence="3">4.1.3.27</ecNumber>
    </recommendedName>
</protein>
<dbReference type="Pfam" id="PF00425">
    <property type="entry name" value="Chorismate_bind"/>
    <property type="match status" value="1"/>
</dbReference>
<gene>
    <name evidence="10" type="ORF">BCR35DRAFT_279760</name>
</gene>
<comment type="caution">
    <text evidence="10">The sequence shown here is derived from an EMBL/GenBank/DDBJ whole genome shotgun (WGS) entry which is preliminary data.</text>
</comment>
<dbReference type="InterPro" id="IPR005256">
    <property type="entry name" value="Anth_synth_I_PabB"/>
</dbReference>